<name>W7Y325_9BACT</name>
<evidence type="ECO:0000313" key="3">
    <source>
        <dbReference type="Proteomes" id="UP000019402"/>
    </source>
</evidence>
<keyword evidence="3" id="KW-1185">Reference proteome</keyword>
<dbReference type="STRING" id="869213.GCA_000517085_03456"/>
<dbReference type="Proteomes" id="UP000019402">
    <property type="component" value="Unassembled WGS sequence"/>
</dbReference>
<evidence type="ECO:0000313" key="2">
    <source>
        <dbReference type="EMBL" id="GAF02402.1"/>
    </source>
</evidence>
<dbReference type="AlphaFoldDB" id="W7Y325"/>
<keyword evidence="1" id="KW-0812">Transmembrane</keyword>
<proteinExistence type="predicted"/>
<keyword evidence="1" id="KW-0472">Membrane</keyword>
<protein>
    <submittedName>
        <fullName evidence="2">Uncharacterized protein</fullName>
    </submittedName>
</protein>
<keyword evidence="1" id="KW-1133">Transmembrane helix</keyword>
<accession>W7Y325</accession>
<organism evidence="2 3">
    <name type="scientific">Saccharicrinis fermentans DSM 9555 = JCM 21142</name>
    <dbReference type="NCBI Taxonomy" id="869213"/>
    <lineage>
        <taxon>Bacteria</taxon>
        <taxon>Pseudomonadati</taxon>
        <taxon>Bacteroidota</taxon>
        <taxon>Bacteroidia</taxon>
        <taxon>Marinilabiliales</taxon>
        <taxon>Marinilabiliaceae</taxon>
        <taxon>Saccharicrinis</taxon>
    </lineage>
</organism>
<gene>
    <name evidence="2" type="ORF">JCM21142_31036</name>
</gene>
<dbReference type="RefSeq" id="WP_027472866.1">
    <property type="nucleotide sequence ID" value="NZ_BAMD01000009.1"/>
</dbReference>
<reference evidence="2 3" key="1">
    <citation type="journal article" date="2014" name="Genome Announc.">
        <title>Draft Genome Sequence of Cytophaga fermentans JCM 21142T, a Facultative Anaerobe Isolated from Marine Mud.</title>
        <authorList>
            <person name="Starns D."/>
            <person name="Oshima K."/>
            <person name="Suda W."/>
            <person name="Iino T."/>
            <person name="Yuki M."/>
            <person name="Inoue J."/>
            <person name="Kitamura K."/>
            <person name="Iida T."/>
            <person name="Darby A."/>
            <person name="Hattori M."/>
            <person name="Ohkuma M."/>
        </authorList>
    </citation>
    <scope>NUCLEOTIDE SEQUENCE [LARGE SCALE GENOMIC DNA]</scope>
    <source>
        <strain evidence="2 3">JCM 21142</strain>
    </source>
</reference>
<sequence length="150" mass="17512">MEDLGDFLYIIVAIIGIVYSIAKKNNKKAQETPPPIIAEEDDFWDEEPLIIQKEETETPVFQKEVPVSKYSERPKDFFVREPAKQREPDKAMIEKKKQMANSYTRVKNTPTKQKVQEVELQEQADLEASTMDFDLKQAVIYSEILKRPEF</sequence>
<dbReference type="OrthoDB" id="1121696at2"/>
<evidence type="ECO:0000256" key="1">
    <source>
        <dbReference type="SAM" id="Phobius"/>
    </source>
</evidence>
<comment type="caution">
    <text evidence="2">The sequence shown here is derived from an EMBL/GenBank/DDBJ whole genome shotgun (WGS) entry which is preliminary data.</text>
</comment>
<dbReference type="EMBL" id="BAMD01000009">
    <property type="protein sequence ID" value="GAF02402.1"/>
    <property type="molecule type" value="Genomic_DNA"/>
</dbReference>
<feature type="transmembrane region" description="Helical" evidence="1">
    <location>
        <begin position="6"/>
        <end position="22"/>
    </location>
</feature>